<reference evidence="2" key="1">
    <citation type="journal article" date="2022" name="Mol. Ecol. Resour.">
        <title>The genomes of chicory, endive, great burdock and yacon provide insights into Asteraceae palaeo-polyploidization history and plant inulin production.</title>
        <authorList>
            <person name="Fan W."/>
            <person name="Wang S."/>
            <person name="Wang H."/>
            <person name="Wang A."/>
            <person name="Jiang F."/>
            <person name="Liu H."/>
            <person name="Zhao H."/>
            <person name="Xu D."/>
            <person name="Zhang Y."/>
        </authorList>
    </citation>
    <scope>NUCLEOTIDE SEQUENCE [LARGE SCALE GENOMIC DNA]</scope>
    <source>
        <strain evidence="2">cv. Punajuju</strain>
    </source>
</reference>
<evidence type="ECO:0000313" key="2">
    <source>
        <dbReference type="Proteomes" id="UP001055811"/>
    </source>
</evidence>
<name>A0ACB9GZ79_CICIN</name>
<gene>
    <name evidence="1" type="ORF">L2E82_01310</name>
</gene>
<dbReference type="EMBL" id="CM042009">
    <property type="protein sequence ID" value="KAI3788541.1"/>
    <property type="molecule type" value="Genomic_DNA"/>
</dbReference>
<keyword evidence="2" id="KW-1185">Reference proteome</keyword>
<protein>
    <submittedName>
        <fullName evidence="1">Uncharacterized protein</fullName>
    </submittedName>
</protein>
<proteinExistence type="predicted"/>
<accession>A0ACB9GZ79</accession>
<sequence>MFDLQSWVPFWNLLLLVGLKYSNGLEFSSGPYSWSLVCKMFSVELELLRSLHLGSGVVPVQVFSSKGAVGCWFAVVGGVSFLELV</sequence>
<reference evidence="1 2" key="2">
    <citation type="journal article" date="2022" name="Mol. Ecol. Resour.">
        <title>The genomes of chicory, endive, great burdock and yacon provide insights into Asteraceae paleo-polyploidization history and plant inulin production.</title>
        <authorList>
            <person name="Fan W."/>
            <person name="Wang S."/>
            <person name="Wang H."/>
            <person name="Wang A."/>
            <person name="Jiang F."/>
            <person name="Liu H."/>
            <person name="Zhao H."/>
            <person name="Xu D."/>
            <person name="Zhang Y."/>
        </authorList>
    </citation>
    <scope>NUCLEOTIDE SEQUENCE [LARGE SCALE GENOMIC DNA]</scope>
    <source>
        <strain evidence="2">cv. Punajuju</strain>
        <tissue evidence="1">Leaves</tissue>
    </source>
</reference>
<organism evidence="1 2">
    <name type="scientific">Cichorium intybus</name>
    <name type="common">Chicory</name>
    <dbReference type="NCBI Taxonomy" id="13427"/>
    <lineage>
        <taxon>Eukaryota</taxon>
        <taxon>Viridiplantae</taxon>
        <taxon>Streptophyta</taxon>
        <taxon>Embryophyta</taxon>
        <taxon>Tracheophyta</taxon>
        <taxon>Spermatophyta</taxon>
        <taxon>Magnoliopsida</taxon>
        <taxon>eudicotyledons</taxon>
        <taxon>Gunneridae</taxon>
        <taxon>Pentapetalae</taxon>
        <taxon>asterids</taxon>
        <taxon>campanulids</taxon>
        <taxon>Asterales</taxon>
        <taxon>Asteraceae</taxon>
        <taxon>Cichorioideae</taxon>
        <taxon>Cichorieae</taxon>
        <taxon>Cichoriinae</taxon>
        <taxon>Cichorium</taxon>
    </lineage>
</organism>
<comment type="caution">
    <text evidence="1">The sequence shown here is derived from an EMBL/GenBank/DDBJ whole genome shotgun (WGS) entry which is preliminary data.</text>
</comment>
<evidence type="ECO:0000313" key="1">
    <source>
        <dbReference type="EMBL" id="KAI3788541.1"/>
    </source>
</evidence>
<dbReference type="Proteomes" id="UP001055811">
    <property type="component" value="Linkage Group LG01"/>
</dbReference>